<evidence type="ECO:0000313" key="2">
    <source>
        <dbReference type="EMBL" id="MCJ8502281.1"/>
    </source>
</evidence>
<dbReference type="Proteomes" id="UP001165427">
    <property type="component" value="Unassembled WGS sequence"/>
</dbReference>
<evidence type="ECO:0000256" key="1">
    <source>
        <dbReference type="SAM" id="SignalP"/>
    </source>
</evidence>
<protein>
    <recommendedName>
        <fullName evidence="4">YXWGXW repeat-containing protein</fullName>
    </recommendedName>
</protein>
<keyword evidence="1" id="KW-0732">Signal</keyword>
<proteinExistence type="predicted"/>
<name>A0AA41R5P9_9BACT</name>
<dbReference type="RefSeq" id="WP_246912814.1">
    <property type="nucleotide sequence ID" value="NZ_JALJRB010000023.1"/>
</dbReference>
<feature type="chain" id="PRO_5041267068" description="YXWGXW repeat-containing protein" evidence="1">
    <location>
        <begin position="28"/>
        <end position="133"/>
    </location>
</feature>
<dbReference type="EMBL" id="JALJRB010000023">
    <property type="protein sequence ID" value="MCJ8502281.1"/>
    <property type="molecule type" value="Genomic_DNA"/>
</dbReference>
<accession>A0AA41R5P9</accession>
<reference evidence="2" key="1">
    <citation type="submission" date="2022-04" db="EMBL/GenBank/DDBJ databases">
        <title>Desulfatitalea alkaliphila sp. nov., a novel anaerobic sulfate-reducing bacterium isolated from terrestrial mud volcano, Taman Peninsula, Russia.</title>
        <authorList>
            <person name="Khomyakova M.A."/>
            <person name="Merkel A.Y."/>
            <person name="Slobodkin A.I."/>
        </authorList>
    </citation>
    <scope>NUCLEOTIDE SEQUENCE</scope>
    <source>
        <strain evidence="2">M08but</strain>
    </source>
</reference>
<evidence type="ECO:0000313" key="3">
    <source>
        <dbReference type="Proteomes" id="UP001165427"/>
    </source>
</evidence>
<comment type="caution">
    <text evidence="2">The sequence shown here is derived from an EMBL/GenBank/DDBJ whole genome shotgun (WGS) entry which is preliminary data.</text>
</comment>
<feature type="signal peptide" evidence="1">
    <location>
        <begin position="1"/>
        <end position="27"/>
    </location>
</feature>
<keyword evidence="3" id="KW-1185">Reference proteome</keyword>
<gene>
    <name evidence="2" type="ORF">MRX98_16980</name>
</gene>
<organism evidence="2 3">
    <name type="scientific">Desulfatitalea alkaliphila</name>
    <dbReference type="NCBI Taxonomy" id="2929485"/>
    <lineage>
        <taxon>Bacteria</taxon>
        <taxon>Pseudomonadati</taxon>
        <taxon>Thermodesulfobacteriota</taxon>
        <taxon>Desulfobacteria</taxon>
        <taxon>Desulfobacterales</taxon>
        <taxon>Desulfosarcinaceae</taxon>
        <taxon>Desulfatitalea</taxon>
    </lineage>
</organism>
<sequence length="133" mass="14917">MKSKAIAIILFATLCATLLFTPQTSWAGSPQSHRWEGVAIGIGAAIIGSAILKAHQQPPVVVAPYRPAAVYAPGPPPRSRGHWEVRKEWVPAQVEKVWNPGHYDRKGRWVAGHWIHREVQPGYWTQTRVWVSR</sequence>
<dbReference type="AlphaFoldDB" id="A0AA41R5P9"/>
<evidence type="ECO:0008006" key="4">
    <source>
        <dbReference type="Google" id="ProtNLM"/>
    </source>
</evidence>